<keyword evidence="1" id="KW-1133">Transmembrane helix</keyword>
<dbReference type="Proteomes" id="UP000003254">
    <property type="component" value="Unassembled WGS sequence"/>
</dbReference>
<organism evidence="2 3">
    <name type="scientific">[Ruminococcus] lactaris ATCC 29176</name>
    <dbReference type="NCBI Taxonomy" id="471875"/>
    <lineage>
        <taxon>Bacteria</taxon>
        <taxon>Bacillati</taxon>
        <taxon>Bacillota</taxon>
        <taxon>Clostridia</taxon>
        <taxon>Lachnospirales</taxon>
        <taxon>Lachnospiraceae</taxon>
        <taxon>Mediterraneibacter</taxon>
    </lineage>
</organism>
<reference evidence="2 3" key="2">
    <citation type="submission" date="2008-08" db="EMBL/GenBank/DDBJ databases">
        <authorList>
            <person name="Fulton L."/>
            <person name="Clifton S."/>
            <person name="Fulton B."/>
            <person name="Xu J."/>
            <person name="Minx P."/>
            <person name="Pepin K.H."/>
            <person name="Johnson M."/>
            <person name="Bhonagiri V."/>
            <person name="Nash W.E."/>
            <person name="Mardis E.R."/>
            <person name="Wilson R.K."/>
        </authorList>
    </citation>
    <scope>NUCLEOTIDE SEQUENCE [LARGE SCALE GENOMIC DNA]</scope>
    <source>
        <strain evidence="2 3">ATCC 29176</strain>
    </source>
</reference>
<sequence length="119" mass="13799">METILKYLPYVLLFAVATMIVYGWGLWRTSRQNQDLANMLSAKGISAVKKALKKKGPLTRKELEPFVKDLTAKQPFMQDSIGVTDPKKFLDSILPYMIKQKMILEERQNGKIFYKIRKD</sequence>
<evidence type="ECO:0000313" key="3">
    <source>
        <dbReference type="Proteomes" id="UP000003254"/>
    </source>
</evidence>
<dbReference type="EMBL" id="ABOU02000050">
    <property type="protein sequence ID" value="EDY31784.1"/>
    <property type="molecule type" value="Genomic_DNA"/>
</dbReference>
<dbReference type="AlphaFoldDB" id="B5CSH0"/>
<gene>
    <name evidence="2" type="ORF">RUMLAC_02430</name>
</gene>
<proteinExistence type="predicted"/>
<feature type="transmembrane region" description="Helical" evidence="1">
    <location>
        <begin position="7"/>
        <end position="27"/>
    </location>
</feature>
<dbReference type="GeneID" id="77334646"/>
<keyword evidence="1" id="KW-0812">Transmembrane</keyword>
<evidence type="ECO:0000256" key="1">
    <source>
        <dbReference type="SAM" id="Phobius"/>
    </source>
</evidence>
<dbReference type="eggNOG" id="ENOG5032SBC">
    <property type="taxonomic scope" value="Bacteria"/>
</dbReference>
<reference evidence="2 3" key="1">
    <citation type="submission" date="2008-08" db="EMBL/GenBank/DDBJ databases">
        <title>Draft genome sequence of Ruminococcus lactaris ATCC 29176.</title>
        <authorList>
            <person name="Sudarsanam P."/>
            <person name="Ley R."/>
            <person name="Guruge J."/>
            <person name="Turnbaugh P.J."/>
            <person name="Mahowald M."/>
            <person name="Liep D."/>
            <person name="Gordon J."/>
        </authorList>
    </citation>
    <scope>NUCLEOTIDE SEQUENCE [LARGE SCALE GENOMIC DNA]</scope>
    <source>
        <strain evidence="2 3">ATCC 29176</strain>
    </source>
</reference>
<evidence type="ECO:0000313" key="2">
    <source>
        <dbReference type="EMBL" id="EDY31784.1"/>
    </source>
</evidence>
<name>B5CSH0_9FIRM</name>
<keyword evidence="1" id="KW-0472">Membrane</keyword>
<keyword evidence="3" id="KW-1185">Reference proteome</keyword>
<accession>B5CSH0</accession>
<dbReference type="HOGENOM" id="CLU_168204_0_0_9"/>
<comment type="caution">
    <text evidence="2">The sequence shown here is derived from an EMBL/GenBank/DDBJ whole genome shotgun (WGS) entry which is preliminary data.</text>
</comment>
<dbReference type="RefSeq" id="WP_005612752.1">
    <property type="nucleotide sequence ID" value="NZ_CP102292.1"/>
</dbReference>
<protein>
    <submittedName>
        <fullName evidence="2">Uncharacterized protein</fullName>
    </submittedName>
</protein>